<evidence type="ECO:0000313" key="3">
    <source>
        <dbReference type="Proteomes" id="UP001055712"/>
    </source>
</evidence>
<keyword evidence="1" id="KW-0812">Transmembrane</keyword>
<proteinExistence type="predicted"/>
<reference evidence="2" key="1">
    <citation type="journal article" date="2019" name="Plant J.">
        <title>Chlorella vulgaris genome assembly and annotation reveals the molecular basis for metabolic acclimation to high light conditions.</title>
        <authorList>
            <person name="Cecchin M."/>
            <person name="Marcolungo L."/>
            <person name="Rossato M."/>
            <person name="Girolomoni L."/>
            <person name="Cosentino E."/>
            <person name="Cuine S."/>
            <person name="Li-Beisson Y."/>
            <person name="Delledonne M."/>
            <person name="Ballottari M."/>
        </authorList>
    </citation>
    <scope>NUCLEOTIDE SEQUENCE</scope>
    <source>
        <strain evidence="2">211/11P</strain>
    </source>
</reference>
<sequence>MSKASTIAGWAFGLAFWLSLSGSILVLCGLAALQNMCDDVPLIPMRRRLLQLPPFLTSTCALAYSFQWWGWALQTAFLALTTAYYVARFKSSGVMIMGGCATVLAMQFANDQLLGMDTASGKAFSRATVTFVGWLLACTGNFGMMVASAHLEAPSPCTKGDAQCPAAAAKATQAETATEVAASTA</sequence>
<evidence type="ECO:0000256" key="1">
    <source>
        <dbReference type="SAM" id="Phobius"/>
    </source>
</evidence>
<dbReference type="EMBL" id="SIDB01000011">
    <property type="protein sequence ID" value="KAI3426199.1"/>
    <property type="molecule type" value="Genomic_DNA"/>
</dbReference>
<accession>A0A9D4TI65</accession>
<reference evidence="2" key="2">
    <citation type="submission" date="2020-11" db="EMBL/GenBank/DDBJ databases">
        <authorList>
            <person name="Cecchin M."/>
            <person name="Marcolungo L."/>
            <person name="Rossato M."/>
            <person name="Girolomoni L."/>
            <person name="Cosentino E."/>
            <person name="Cuine S."/>
            <person name="Li-Beisson Y."/>
            <person name="Delledonne M."/>
            <person name="Ballottari M."/>
        </authorList>
    </citation>
    <scope>NUCLEOTIDE SEQUENCE</scope>
    <source>
        <strain evidence="2">211/11P</strain>
        <tissue evidence="2">Whole cell</tissue>
    </source>
</reference>
<comment type="caution">
    <text evidence="2">The sequence shown here is derived from an EMBL/GenBank/DDBJ whole genome shotgun (WGS) entry which is preliminary data.</text>
</comment>
<name>A0A9D4TI65_CHLVU</name>
<keyword evidence="3" id="KW-1185">Reference proteome</keyword>
<dbReference type="Proteomes" id="UP001055712">
    <property type="component" value="Unassembled WGS sequence"/>
</dbReference>
<gene>
    <name evidence="2" type="ORF">D9Q98_008576</name>
</gene>
<protein>
    <submittedName>
        <fullName evidence="2">Uncharacterized protein</fullName>
    </submittedName>
</protein>
<organism evidence="2 3">
    <name type="scientific">Chlorella vulgaris</name>
    <name type="common">Green alga</name>
    <dbReference type="NCBI Taxonomy" id="3077"/>
    <lineage>
        <taxon>Eukaryota</taxon>
        <taxon>Viridiplantae</taxon>
        <taxon>Chlorophyta</taxon>
        <taxon>core chlorophytes</taxon>
        <taxon>Trebouxiophyceae</taxon>
        <taxon>Chlorellales</taxon>
        <taxon>Chlorellaceae</taxon>
        <taxon>Chlorella clade</taxon>
        <taxon>Chlorella</taxon>
    </lineage>
</organism>
<dbReference type="OrthoDB" id="505456at2759"/>
<feature type="transmembrane region" description="Helical" evidence="1">
    <location>
        <begin position="7"/>
        <end position="33"/>
    </location>
</feature>
<evidence type="ECO:0000313" key="2">
    <source>
        <dbReference type="EMBL" id="KAI3426199.1"/>
    </source>
</evidence>
<dbReference type="AlphaFoldDB" id="A0A9D4TI65"/>
<keyword evidence="1" id="KW-0472">Membrane</keyword>
<keyword evidence="1" id="KW-1133">Transmembrane helix</keyword>